<sequence length="421" mass="48907">MQDPLNGVSDRQAVRNKCLHAIDIFAFLPVPKTEEVSTKRSVIGSLSLIVIFLGYLIFSLISFFTNNAPRINQYSVPLDYNLVINNPDLAIGFLSGKELNDFRYNNDTSYFEIVGKRKIKYYDVDTQGFTEASRDLYLQLEDPDWISQNFTILTPYYEKGDDLQMQGLLYTSQIHQFPSFTLYTCRNTTQKVCASQDAINQLFAGGRLFTYFKKKPSVNYASGKSVDTSDNQFYQFYFFIVPGLYNRAEIVYQYGEVDRYPDYATRFTHEKSNTLEIVNQYNYVSDVAPNDQVTDPSTSGKMPSQYAFQVWTRLAEDVVQNEVVYDTIMDKVSSWGAFWGVLFSAFAIYFLRYNKERFYKKNPDWDQFDRKIDKFDIVSENGMEENDQQLSHNQVQIQNSNHDRSGTNNSQQQNNRQSYEA</sequence>
<dbReference type="HOGENOM" id="CLU_046627_0_0_1"/>
<dbReference type="InParanoid" id="Q23JM2"/>
<accession>Q23JM2</accession>
<dbReference type="RefSeq" id="XP_001016966.1">
    <property type="nucleotide sequence ID" value="XM_001016966.3"/>
</dbReference>
<evidence type="ECO:0000256" key="1">
    <source>
        <dbReference type="SAM" id="MobiDB-lite"/>
    </source>
</evidence>
<dbReference type="OMA" id="GPEIAMQ"/>
<feature type="compositionally biased region" description="Low complexity" evidence="1">
    <location>
        <begin position="408"/>
        <end position="421"/>
    </location>
</feature>
<keyword evidence="2" id="KW-1133">Transmembrane helix</keyword>
<name>Q23JM2_TETTS</name>
<keyword evidence="4" id="KW-1185">Reference proteome</keyword>
<proteinExistence type="predicted"/>
<feature type="compositionally biased region" description="Polar residues" evidence="1">
    <location>
        <begin position="388"/>
        <end position="400"/>
    </location>
</feature>
<evidence type="ECO:0000313" key="4">
    <source>
        <dbReference type="Proteomes" id="UP000009168"/>
    </source>
</evidence>
<protein>
    <submittedName>
        <fullName evidence="3">Transmembrane protein, putative</fullName>
    </submittedName>
</protein>
<evidence type="ECO:0000313" key="3">
    <source>
        <dbReference type="EMBL" id="EAR96721.1"/>
    </source>
</evidence>
<organism evidence="3 4">
    <name type="scientific">Tetrahymena thermophila (strain SB210)</name>
    <dbReference type="NCBI Taxonomy" id="312017"/>
    <lineage>
        <taxon>Eukaryota</taxon>
        <taxon>Sar</taxon>
        <taxon>Alveolata</taxon>
        <taxon>Ciliophora</taxon>
        <taxon>Intramacronucleata</taxon>
        <taxon>Oligohymenophorea</taxon>
        <taxon>Hymenostomatida</taxon>
        <taxon>Tetrahymenina</taxon>
        <taxon>Tetrahymenidae</taxon>
        <taxon>Tetrahymena</taxon>
    </lineage>
</organism>
<dbReference type="OrthoDB" id="290635at2759"/>
<feature type="region of interest" description="Disordered" evidence="1">
    <location>
        <begin position="383"/>
        <end position="421"/>
    </location>
</feature>
<dbReference type="eggNOG" id="ENOG502SNZ3">
    <property type="taxonomic scope" value="Eukaryota"/>
</dbReference>
<keyword evidence="2" id="KW-0472">Membrane</keyword>
<dbReference type="AlphaFoldDB" id="Q23JM2"/>
<dbReference type="PANTHER" id="PTHR31398">
    <property type="entry name" value="MEIOTIC NUCLEAR DIVISION PROTEIN 1 HOMOLOG"/>
    <property type="match status" value="1"/>
</dbReference>
<dbReference type="Proteomes" id="UP000009168">
    <property type="component" value="Unassembled WGS sequence"/>
</dbReference>
<keyword evidence="2 3" id="KW-0812">Transmembrane</keyword>
<reference evidence="4" key="1">
    <citation type="journal article" date="2006" name="PLoS Biol.">
        <title>Macronuclear genome sequence of the ciliate Tetrahymena thermophila, a model eukaryote.</title>
        <authorList>
            <person name="Eisen J.A."/>
            <person name="Coyne R.S."/>
            <person name="Wu M."/>
            <person name="Wu D."/>
            <person name="Thiagarajan M."/>
            <person name="Wortman J.R."/>
            <person name="Badger J.H."/>
            <person name="Ren Q."/>
            <person name="Amedeo P."/>
            <person name="Jones K.M."/>
            <person name="Tallon L.J."/>
            <person name="Delcher A.L."/>
            <person name="Salzberg S.L."/>
            <person name="Silva J.C."/>
            <person name="Haas B.J."/>
            <person name="Majoros W.H."/>
            <person name="Farzad M."/>
            <person name="Carlton J.M."/>
            <person name="Smith R.K. Jr."/>
            <person name="Garg J."/>
            <person name="Pearlman R.E."/>
            <person name="Karrer K.M."/>
            <person name="Sun L."/>
            <person name="Manning G."/>
            <person name="Elde N.C."/>
            <person name="Turkewitz A.P."/>
            <person name="Asai D.J."/>
            <person name="Wilkes D.E."/>
            <person name="Wang Y."/>
            <person name="Cai H."/>
            <person name="Collins K."/>
            <person name="Stewart B.A."/>
            <person name="Lee S.R."/>
            <person name="Wilamowska K."/>
            <person name="Weinberg Z."/>
            <person name="Ruzzo W.L."/>
            <person name="Wloga D."/>
            <person name="Gaertig J."/>
            <person name="Frankel J."/>
            <person name="Tsao C.-C."/>
            <person name="Gorovsky M.A."/>
            <person name="Keeling P.J."/>
            <person name="Waller R.F."/>
            <person name="Patron N.J."/>
            <person name="Cherry J.M."/>
            <person name="Stover N.A."/>
            <person name="Krieger C.J."/>
            <person name="del Toro C."/>
            <person name="Ryder H.F."/>
            <person name="Williamson S.C."/>
            <person name="Barbeau R.A."/>
            <person name="Hamilton E.P."/>
            <person name="Orias E."/>
        </authorList>
    </citation>
    <scope>NUCLEOTIDE SEQUENCE [LARGE SCALE GENOMIC DNA]</scope>
    <source>
        <strain evidence="4">SB210</strain>
    </source>
</reference>
<dbReference type="PANTHER" id="PTHR31398:SF0">
    <property type="entry name" value="MEIOTIC NUCLEAR DIVISION PROTEIN 1 HOMOLOG"/>
    <property type="match status" value="1"/>
</dbReference>
<dbReference type="GeneID" id="7827452"/>
<feature type="transmembrane region" description="Helical" evidence="2">
    <location>
        <begin position="332"/>
        <end position="351"/>
    </location>
</feature>
<dbReference type="GO" id="GO:0005634">
    <property type="term" value="C:nucleus"/>
    <property type="evidence" value="ECO:0007669"/>
    <property type="project" value="TreeGrafter"/>
</dbReference>
<gene>
    <name evidence="3" type="ORF">TTHERM_00758830</name>
</gene>
<feature type="transmembrane region" description="Helical" evidence="2">
    <location>
        <begin position="42"/>
        <end position="64"/>
    </location>
</feature>
<dbReference type="EMBL" id="GG662685">
    <property type="protein sequence ID" value="EAR96721.1"/>
    <property type="molecule type" value="Genomic_DNA"/>
</dbReference>
<dbReference type="GO" id="GO:0007131">
    <property type="term" value="P:reciprocal meiotic recombination"/>
    <property type="evidence" value="ECO:0007669"/>
    <property type="project" value="TreeGrafter"/>
</dbReference>
<dbReference type="KEGG" id="tet:TTHERM_00758830"/>
<evidence type="ECO:0000256" key="2">
    <source>
        <dbReference type="SAM" id="Phobius"/>
    </source>
</evidence>